<organism evidence="1 2">
    <name type="scientific">Mangrovibacillus cuniculi</name>
    <dbReference type="NCBI Taxonomy" id="2593652"/>
    <lineage>
        <taxon>Bacteria</taxon>
        <taxon>Bacillati</taxon>
        <taxon>Bacillota</taxon>
        <taxon>Bacilli</taxon>
        <taxon>Bacillales</taxon>
        <taxon>Bacillaceae</taxon>
        <taxon>Mangrovibacillus</taxon>
    </lineage>
</organism>
<dbReference type="KEGG" id="mcui:G8O30_03860"/>
<proteinExistence type="predicted"/>
<dbReference type="Proteomes" id="UP000593626">
    <property type="component" value="Chromosome"/>
</dbReference>
<protein>
    <recommendedName>
        <fullName evidence="3">Abortive phage infection protein</fullName>
    </recommendedName>
</protein>
<keyword evidence="2" id="KW-1185">Reference proteome</keyword>
<evidence type="ECO:0000313" key="1">
    <source>
        <dbReference type="EMBL" id="QPC46154.1"/>
    </source>
</evidence>
<accession>A0A7S8CA10</accession>
<dbReference type="RefSeq" id="WP_239673678.1">
    <property type="nucleotide sequence ID" value="NZ_CP049742.1"/>
</dbReference>
<evidence type="ECO:0008006" key="3">
    <source>
        <dbReference type="Google" id="ProtNLM"/>
    </source>
</evidence>
<reference evidence="1 2" key="1">
    <citation type="submission" date="2019-07" db="EMBL/GenBank/DDBJ databases">
        <title>Genome sequence of 2 isolates from Red Sea Mangroves.</title>
        <authorList>
            <person name="Sefrji F."/>
            <person name="Michoud G."/>
            <person name="Merlino G."/>
            <person name="Daffonchio D."/>
        </authorList>
    </citation>
    <scope>NUCLEOTIDE SEQUENCE [LARGE SCALE GENOMIC DNA]</scope>
    <source>
        <strain evidence="1 2">R1DC41</strain>
    </source>
</reference>
<dbReference type="AlphaFoldDB" id="A0A7S8CA10"/>
<dbReference type="EMBL" id="CP049742">
    <property type="protein sequence ID" value="QPC46154.1"/>
    <property type="molecule type" value="Genomic_DNA"/>
</dbReference>
<gene>
    <name evidence="1" type="ORF">G8O30_03860</name>
</gene>
<evidence type="ECO:0000313" key="2">
    <source>
        <dbReference type="Proteomes" id="UP000593626"/>
    </source>
</evidence>
<sequence>MNIEEMNKLFDQLVNGERDSLQVTKEDFLLFRKVLVNRADFKHFRGVAERGGSVTYFYEKEERS</sequence>
<name>A0A7S8CA10_9BACI</name>